<evidence type="ECO:0000259" key="2">
    <source>
        <dbReference type="Pfam" id="PF05699"/>
    </source>
</evidence>
<sequence>MISSLMPSLSKMNVLEDGGDSVNGGAATSDVQESNPANNNSTSEINQFVAGTSSSSNGVHSHIDDMISKECMDVMKEFDTFESEEFTISSQKSQLELYLDEPKVDRKINLNVLDFWKANQFRYPELSILARDVLSIPISTVASEASFSVGGRVLDQYRSALKPKNVEALICTRDWIFGDQENSTLAPNLEELTEDISRMDINPSQSAECSNTIINNSG</sequence>
<accession>A0A6P5SBJ0</accession>
<feature type="compositionally biased region" description="Polar residues" evidence="1">
    <location>
        <begin position="29"/>
        <end position="43"/>
    </location>
</feature>
<dbReference type="PANTHER" id="PTHR23272">
    <property type="entry name" value="BED FINGER-RELATED"/>
    <property type="match status" value="1"/>
</dbReference>
<feature type="domain" description="HAT C-terminal dimerisation" evidence="2">
    <location>
        <begin position="95"/>
        <end position="176"/>
    </location>
</feature>
<dbReference type="GO" id="GO:0046983">
    <property type="term" value="F:protein dimerization activity"/>
    <property type="evidence" value="ECO:0007669"/>
    <property type="project" value="InterPro"/>
</dbReference>
<feature type="region of interest" description="Disordered" evidence="1">
    <location>
        <begin position="13"/>
        <end position="43"/>
    </location>
</feature>
<dbReference type="PANTHER" id="PTHR23272:SF166">
    <property type="entry name" value="ZINC FINGER BED DOMAIN-CONTAINING PROTEIN RICESLEEPER 2-LIKE ISOFORM X1"/>
    <property type="match status" value="1"/>
</dbReference>
<dbReference type="RefSeq" id="XP_021811792.1">
    <property type="nucleotide sequence ID" value="XM_021956100.1"/>
</dbReference>
<proteinExistence type="predicted"/>
<organism evidence="3 4">
    <name type="scientific">Prunus avium</name>
    <name type="common">Cherry</name>
    <name type="synonym">Cerasus avium</name>
    <dbReference type="NCBI Taxonomy" id="42229"/>
    <lineage>
        <taxon>Eukaryota</taxon>
        <taxon>Viridiplantae</taxon>
        <taxon>Streptophyta</taxon>
        <taxon>Embryophyta</taxon>
        <taxon>Tracheophyta</taxon>
        <taxon>Spermatophyta</taxon>
        <taxon>Magnoliopsida</taxon>
        <taxon>eudicotyledons</taxon>
        <taxon>Gunneridae</taxon>
        <taxon>Pentapetalae</taxon>
        <taxon>rosids</taxon>
        <taxon>fabids</taxon>
        <taxon>Rosales</taxon>
        <taxon>Rosaceae</taxon>
        <taxon>Amygdaloideae</taxon>
        <taxon>Amygdaleae</taxon>
        <taxon>Prunus</taxon>
    </lineage>
</organism>
<evidence type="ECO:0000313" key="3">
    <source>
        <dbReference type="Proteomes" id="UP000515124"/>
    </source>
</evidence>
<dbReference type="AlphaFoldDB" id="A0A6P5SBJ0"/>
<reference evidence="4" key="1">
    <citation type="submission" date="2025-08" db="UniProtKB">
        <authorList>
            <consortium name="RefSeq"/>
        </authorList>
    </citation>
    <scope>IDENTIFICATION</scope>
</reference>
<protein>
    <submittedName>
        <fullName evidence="4">Zinc finger BED domain-containing protein DAYSLEEPER-like</fullName>
    </submittedName>
</protein>
<evidence type="ECO:0000313" key="4">
    <source>
        <dbReference type="RefSeq" id="XP_021811792.1"/>
    </source>
</evidence>
<dbReference type="Proteomes" id="UP000515124">
    <property type="component" value="Unplaced"/>
</dbReference>
<dbReference type="InterPro" id="IPR008906">
    <property type="entry name" value="HATC_C_dom"/>
</dbReference>
<keyword evidence="3" id="KW-1185">Reference proteome</keyword>
<dbReference type="SUPFAM" id="SSF53098">
    <property type="entry name" value="Ribonuclease H-like"/>
    <property type="match status" value="1"/>
</dbReference>
<gene>
    <name evidence="4" type="primary">LOC110754964</name>
</gene>
<dbReference type="InterPro" id="IPR012337">
    <property type="entry name" value="RNaseH-like_sf"/>
</dbReference>
<name>A0A6P5SBJ0_PRUAV</name>
<dbReference type="KEGG" id="pavi:110754964"/>
<dbReference type="Pfam" id="PF05699">
    <property type="entry name" value="Dimer_Tnp_hAT"/>
    <property type="match status" value="1"/>
</dbReference>
<dbReference type="GeneID" id="110754964"/>
<evidence type="ECO:0000256" key="1">
    <source>
        <dbReference type="SAM" id="MobiDB-lite"/>
    </source>
</evidence>